<dbReference type="SUPFAM" id="SSF54001">
    <property type="entry name" value="Cysteine proteinases"/>
    <property type="match status" value="1"/>
</dbReference>
<dbReference type="InterPro" id="IPR038765">
    <property type="entry name" value="Papain-like_cys_pep_sf"/>
</dbReference>
<evidence type="ECO:0000313" key="2">
    <source>
        <dbReference type="Proteomes" id="UP000054047"/>
    </source>
</evidence>
<evidence type="ECO:0008006" key="3">
    <source>
        <dbReference type="Google" id="ProtNLM"/>
    </source>
</evidence>
<reference evidence="1 2" key="1">
    <citation type="submission" date="2013-12" db="EMBL/GenBank/DDBJ databases">
        <title>Draft genome of the parsitic nematode Ancylostoma duodenale.</title>
        <authorList>
            <person name="Mitreva M."/>
        </authorList>
    </citation>
    <scope>NUCLEOTIDE SEQUENCE [LARGE SCALE GENOMIC DNA]</scope>
    <source>
        <strain evidence="1 2">Zhejiang</strain>
    </source>
</reference>
<dbReference type="OrthoDB" id="5862110at2759"/>
<gene>
    <name evidence="1" type="ORF">ANCDUO_22621</name>
</gene>
<protein>
    <recommendedName>
        <fullName evidence="3">Calpain catalytic domain-containing protein</fullName>
    </recommendedName>
</protein>
<dbReference type="AlphaFoldDB" id="A0A0C2CBV4"/>
<evidence type="ECO:0000313" key="1">
    <source>
        <dbReference type="EMBL" id="KIH47322.1"/>
    </source>
</evidence>
<name>A0A0C2CBV4_9BILA</name>
<sequence>MVDDAALNFIGLDLETGTILSAIAGNTIFNVGGRDNSLSSIGKIILDNMISGKFKKDVHPFVPLLPKPGASKFGLNFYDERKKCIDNGVLFEDPEFPATDSSIYYDTRPEGKIEWKRPWVKNFSE</sequence>
<accession>A0A0C2CBV4</accession>
<proteinExistence type="predicted"/>
<keyword evidence="2" id="KW-1185">Reference proteome</keyword>
<dbReference type="EMBL" id="KN767874">
    <property type="protein sequence ID" value="KIH47322.1"/>
    <property type="molecule type" value="Genomic_DNA"/>
</dbReference>
<organism evidence="1 2">
    <name type="scientific">Ancylostoma duodenale</name>
    <dbReference type="NCBI Taxonomy" id="51022"/>
    <lineage>
        <taxon>Eukaryota</taxon>
        <taxon>Metazoa</taxon>
        <taxon>Ecdysozoa</taxon>
        <taxon>Nematoda</taxon>
        <taxon>Chromadorea</taxon>
        <taxon>Rhabditida</taxon>
        <taxon>Rhabditina</taxon>
        <taxon>Rhabditomorpha</taxon>
        <taxon>Strongyloidea</taxon>
        <taxon>Ancylostomatidae</taxon>
        <taxon>Ancylostomatinae</taxon>
        <taxon>Ancylostoma</taxon>
    </lineage>
</organism>
<dbReference type="Proteomes" id="UP000054047">
    <property type="component" value="Unassembled WGS sequence"/>
</dbReference>